<gene>
    <name evidence="2" type="primary">Contig12950.g13811</name>
    <name evidence="2" type="ORF">STYLEM_7483</name>
</gene>
<organism evidence="2 3">
    <name type="scientific">Stylonychia lemnae</name>
    <name type="common">Ciliate</name>
    <dbReference type="NCBI Taxonomy" id="5949"/>
    <lineage>
        <taxon>Eukaryota</taxon>
        <taxon>Sar</taxon>
        <taxon>Alveolata</taxon>
        <taxon>Ciliophora</taxon>
        <taxon>Intramacronucleata</taxon>
        <taxon>Spirotrichea</taxon>
        <taxon>Stichotrichia</taxon>
        <taxon>Sporadotrichida</taxon>
        <taxon>Oxytrichidae</taxon>
        <taxon>Stylonychinae</taxon>
        <taxon>Stylonychia</taxon>
    </lineage>
</organism>
<reference evidence="2 3" key="1">
    <citation type="submission" date="2014-06" db="EMBL/GenBank/DDBJ databases">
        <authorList>
            <person name="Swart Estienne"/>
        </authorList>
    </citation>
    <scope>NUCLEOTIDE SEQUENCE [LARGE SCALE GENOMIC DNA]</scope>
    <source>
        <strain evidence="2 3">130c</strain>
    </source>
</reference>
<evidence type="ECO:0000313" key="2">
    <source>
        <dbReference type="EMBL" id="CDW78504.1"/>
    </source>
</evidence>
<feature type="transmembrane region" description="Helical" evidence="1">
    <location>
        <begin position="160"/>
        <end position="182"/>
    </location>
</feature>
<sequence length="273" mass="31462">MSVGYNNNANKTANFSVFEDPLNRLLCYNYYCGALLCQADPSQLNECQQLETLKCEVIDVINNPNQYREFLIKFKFDFKQISLDTPDSVLSSTNFINFYCNTGSLWSKTVYPTIVQMMPPYKDGLNDVLHIFPLMMNFQDYNLDVFNVVPKTYADGIQQIGSMLAILSFVSTILFILNRYVFNKKQVLRIKSINGMGNEKLEELLTFDQFYNMKKTIDLQQSQINQLLAANSFSNKEQSDVELTNYGETKDQNKTIAEAIEENKDNIEFSNIQ</sequence>
<dbReference type="EMBL" id="CCKQ01007159">
    <property type="protein sequence ID" value="CDW78504.1"/>
    <property type="molecule type" value="Genomic_DNA"/>
</dbReference>
<evidence type="ECO:0000256" key="1">
    <source>
        <dbReference type="SAM" id="Phobius"/>
    </source>
</evidence>
<keyword evidence="1" id="KW-1133">Transmembrane helix</keyword>
<proteinExistence type="predicted"/>
<dbReference type="AlphaFoldDB" id="A0A078A8F0"/>
<evidence type="ECO:0000313" key="3">
    <source>
        <dbReference type="Proteomes" id="UP000039865"/>
    </source>
</evidence>
<keyword evidence="1" id="KW-0472">Membrane</keyword>
<keyword evidence="3" id="KW-1185">Reference proteome</keyword>
<name>A0A078A8F0_STYLE</name>
<accession>A0A078A8F0</accession>
<dbReference type="Proteomes" id="UP000039865">
    <property type="component" value="Unassembled WGS sequence"/>
</dbReference>
<keyword evidence="1" id="KW-0812">Transmembrane</keyword>
<protein>
    <recommendedName>
        <fullName evidence="4">Transmembrane protein</fullName>
    </recommendedName>
</protein>
<dbReference type="InParanoid" id="A0A078A8F0"/>
<evidence type="ECO:0008006" key="4">
    <source>
        <dbReference type="Google" id="ProtNLM"/>
    </source>
</evidence>